<comment type="caution">
    <text evidence="3">The sequence shown here is derived from an EMBL/GenBank/DDBJ whole genome shotgun (WGS) entry which is preliminary data.</text>
</comment>
<dbReference type="InterPro" id="IPR000073">
    <property type="entry name" value="AB_hydrolase_1"/>
</dbReference>
<evidence type="ECO:0000313" key="4">
    <source>
        <dbReference type="Proteomes" id="UP000613768"/>
    </source>
</evidence>
<dbReference type="EMBL" id="JACYTR010000074">
    <property type="protein sequence ID" value="MBD8527965.1"/>
    <property type="molecule type" value="Genomic_DNA"/>
</dbReference>
<gene>
    <name evidence="3" type="ORF">IFO71_19635</name>
</gene>
<dbReference type="InterPro" id="IPR050266">
    <property type="entry name" value="AB_hydrolase_sf"/>
</dbReference>
<dbReference type="PRINTS" id="PR00111">
    <property type="entry name" value="ABHYDROLASE"/>
</dbReference>
<dbReference type="InterPro" id="IPR029058">
    <property type="entry name" value="AB_hydrolase_fold"/>
</dbReference>
<proteinExistence type="predicted"/>
<keyword evidence="1 3" id="KW-0378">Hydrolase</keyword>
<evidence type="ECO:0000259" key="2">
    <source>
        <dbReference type="Pfam" id="PF00561"/>
    </source>
</evidence>
<dbReference type="Proteomes" id="UP000613768">
    <property type="component" value="Unassembled WGS sequence"/>
</dbReference>
<reference evidence="3 4" key="1">
    <citation type="submission" date="2020-09" db="EMBL/GenBank/DDBJ databases">
        <title>Pseudoxanthomonas sp. CAU 1598 isolated from sand of Yaerae Beach.</title>
        <authorList>
            <person name="Kim W."/>
        </authorList>
    </citation>
    <scope>NUCLEOTIDE SEQUENCE [LARGE SCALE GENOMIC DNA]</scope>
    <source>
        <strain evidence="3 4">CAU 1598</strain>
    </source>
</reference>
<evidence type="ECO:0000313" key="3">
    <source>
        <dbReference type="EMBL" id="MBD8527965.1"/>
    </source>
</evidence>
<dbReference type="Gene3D" id="3.40.50.1820">
    <property type="entry name" value="alpha/beta hydrolase"/>
    <property type="match status" value="1"/>
</dbReference>
<dbReference type="AlphaFoldDB" id="A0AAW3ZT13"/>
<evidence type="ECO:0000256" key="1">
    <source>
        <dbReference type="ARBA" id="ARBA00022801"/>
    </source>
</evidence>
<accession>A0AAW3ZT13</accession>
<dbReference type="RefSeq" id="WP_192031386.1">
    <property type="nucleotide sequence ID" value="NZ_JACYTR010000074.1"/>
</dbReference>
<name>A0AAW3ZT13_9GAMM</name>
<keyword evidence="4" id="KW-1185">Reference proteome</keyword>
<dbReference type="GO" id="GO:0016787">
    <property type="term" value="F:hydrolase activity"/>
    <property type="evidence" value="ECO:0007669"/>
    <property type="project" value="UniProtKB-KW"/>
</dbReference>
<organism evidence="3 4">
    <name type="scientific">Pseudomarimonas arenosa</name>
    <dbReference type="NCBI Taxonomy" id="2774145"/>
    <lineage>
        <taxon>Bacteria</taxon>
        <taxon>Pseudomonadati</taxon>
        <taxon>Pseudomonadota</taxon>
        <taxon>Gammaproteobacteria</taxon>
        <taxon>Lysobacterales</taxon>
        <taxon>Lysobacteraceae</taxon>
        <taxon>Pseudomarimonas</taxon>
    </lineage>
</organism>
<dbReference type="GO" id="GO:0016020">
    <property type="term" value="C:membrane"/>
    <property type="evidence" value="ECO:0007669"/>
    <property type="project" value="TreeGrafter"/>
</dbReference>
<dbReference type="SUPFAM" id="SSF53474">
    <property type="entry name" value="alpha/beta-Hydrolases"/>
    <property type="match status" value="1"/>
</dbReference>
<dbReference type="PANTHER" id="PTHR43798:SF31">
    <property type="entry name" value="AB HYDROLASE SUPERFAMILY PROTEIN YCLE"/>
    <property type="match status" value="1"/>
</dbReference>
<protein>
    <submittedName>
        <fullName evidence="3">Alpha/beta hydrolase</fullName>
    </submittedName>
</protein>
<feature type="domain" description="AB hydrolase-1" evidence="2">
    <location>
        <begin position="20"/>
        <end position="128"/>
    </location>
</feature>
<dbReference type="PANTHER" id="PTHR43798">
    <property type="entry name" value="MONOACYLGLYCEROL LIPASE"/>
    <property type="match status" value="1"/>
</dbReference>
<dbReference type="Pfam" id="PF00561">
    <property type="entry name" value="Abhydrolase_1"/>
    <property type="match status" value="1"/>
</dbReference>
<sequence>MPLIDIGDCRLFVRAYGAGPPLLLIHGLGSSGDDWAFQLPAWSRQFQLIVPDLRGCGRSERPPGSYSIAGFAADLASLLDRLAIQHCAVVGFSMGGAVALELALQQPQRISRLVTINSLPSYRVDHWRKALEYHVQMALVRVLGMRRSAALIGKRLFPHPAQQAMRERVIEVIGGSLAEPYLRCARALADWCAADRLHQRQSPMLMLAGEFDYTGLEEKRRWAQQMAAQIRVVAGSRHGTPFDAIQATNRCIEAFLCDAELPDGLSIDAPHEVPREPPASPQEVLLSSVAAAPGEALVMP</sequence>